<feature type="compositionally biased region" description="Low complexity" evidence="7">
    <location>
        <begin position="1710"/>
        <end position="1725"/>
    </location>
</feature>
<evidence type="ECO:0000259" key="10">
    <source>
        <dbReference type="Pfam" id="PF24598"/>
    </source>
</evidence>
<feature type="region of interest" description="Disordered" evidence="7">
    <location>
        <begin position="559"/>
        <end position="666"/>
    </location>
</feature>
<feature type="domain" description="DOP1 N-terminal" evidence="8">
    <location>
        <begin position="14"/>
        <end position="299"/>
    </location>
</feature>
<evidence type="ECO:0000259" key="11">
    <source>
        <dbReference type="Pfam" id="PF24601"/>
    </source>
</evidence>
<comment type="subcellular location">
    <subcellularLocation>
        <location evidence="1">Golgi apparatus membrane</location>
        <topology evidence="1">Peripheral membrane protein</topology>
    </subcellularLocation>
</comment>
<evidence type="ECO:0000313" key="12">
    <source>
        <dbReference type="Proteomes" id="UP000192223"/>
    </source>
</evidence>
<evidence type="ECO:0000256" key="7">
    <source>
        <dbReference type="SAM" id="MobiDB-lite"/>
    </source>
</evidence>
<dbReference type="PANTHER" id="PTHR14042">
    <property type="entry name" value="DOPEY-RELATED"/>
    <property type="match status" value="1"/>
</dbReference>
<dbReference type="InterPro" id="IPR056459">
    <property type="entry name" value="TPR_DOP1"/>
</dbReference>
<evidence type="ECO:0000256" key="4">
    <source>
        <dbReference type="ARBA" id="ARBA00023034"/>
    </source>
</evidence>
<accession>A0A7F5RLG2</accession>
<feature type="compositionally biased region" description="Low complexity" evidence="7">
    <location>
        <begin position="1173"/>
        <end position="1185"/>
    </location>
</feature>
<dbReference type="InterPro" id="IPR040314">
    <property type="entry name" value="DOP1"/>
</dbReference>
<protein>
    <submittedName>
        <fullName evidence="13">Protein dopey-1 homolog isoform X1</fullName>
    </submittedName>
</protein>
<feature type="compositionally biased region" description="Basic and acidic residues" evidence="7">
    <location>
        <begin position="1190"/>
        <end position="1199"/>
    </location>
</feature>
<dbReference type="PANTHER" id="PTHR14042:SF24">
    <property type="entry name" value="PROTEIN DOPEY-1 HOMOLOG"/>
    <property type="match status" value="1"/>
</dbReference>
<dbReference type="GO" id="GO:0005802">
    <property type="term" value="C:trans-Golgi network"/>
    <property type="evidence" value="ECO:0007669"/>
    <property type="project" value="TreeGrafter"/>
</dbReference>
<dbReference type="GO" id="GO:0015031">
    <property type="term" value="P:protein transport"/>
    <property type="evidence" value="ECO:0007669"/>
    <property type="project" value="UniProtKB-KW"/>
</dbReference>
<keyword evidence="4" id="KW-0333">Golgi apparatus</keyword>
<gene>
    <name evidence="13" type="primary">LOC108733031</name>
</gene>
<evidence type="ECO:0000256" key="6">
    <source>
        <dbReference type="ARBA" id="ARBA00046326"/>
    </source>
</evidence>
<keyword evidence="12" id="KW-1185">Reference proteome</keyword>
<feature type="region of interest" description="Disordered" evidence="7">
    <location>
        <begin position="1159"/>
        <end position="1241"/>
    </location>
</feature>
<evidence type="ECO:0000256" key="3">
    <source>
        <dbReference type="ARBA" id="ARBA00022927"/>
    </source>
</evidence>
<dbReference type="FunCoup" id="A0A7F5RLG2">
    <property type="interactions" value="1096"/>
</dbReference>
<feature type="domain" description="DOP1-like C-terminal" evidence="10">
    <location>
        <begin position="1898"/>
        <end position="2243"/>
    </location>
</feature>
<dbReference type="OrthoDB" id="297643at2759"/>
<evidence type="ECO:0000256" key="1">
    <source>
        <dbReference type="ARBA" id="ARBA00004395"/>
    </source>
</evidence>
<feature type="compositionally biased region" description="Polar residues" evidence="7">
    <location>
        <begin position="1202"/>
        <end position="1217"/>
    </location>
</feature>
<evidence type="ECO:0000313" key="13">
    <source>
        <dbReference type="RefSeq" id="XP_025836859.1"/>
    </source>
</evidence>
<comment type="similarity">
    <text evidence="6">Belongs to the DOP1 family.</text>
</comment>
<keyword evidence="5" id="KW-0472">Membrane</keyword>
<keyword evidence="3" id="KW-0653">Protein transport</keyword>
<dbReference type="Proteomes" id="UP000192223">
    <property type="component" value="Unplaced"/>
</dbReference>
<dbReference type="Pfam" id="PF24601">
    <property type="entry name" value="TPR_DOP1"/>
    <property type="match status" value="1"/>
</dbReference>
<evidence type="ECO:0000256" key="2">
    <source>
        <dbReference type="ARBA" id="ARBA00022448"/>
    </source>
</evidence>
<dbReference type="Pfam" id="PF24597">
    <property type="entry name" value="TPR_DOP1_M"/>
    <property type="match status" value="1"/>
</dbReference>
<dbReference type="RefSeq" id="XP_025836859.1">
    <property type="nucleotide sequence ID" value="XM_025981074.1"/>
</dbReference>
<dbReference type="InterPro" id="IPR007249">
    <property type="entry name" value="DOP1_N"/>
</dbReference>
<feature type="compositionally biased region" description="Basic and acidic residues" evidence="7">
    <location>
        <begin position="601"/>
        <end position="616"/>
    </location>
</feature>
<dbReference type="GO" id="GO:0000139">
    <property type="term" value="C:Golgi membrane"/>
    <property type="evidence" value="ECO:0007669"/>
    <property type="project" value="UniProtKB-SubCell"/>
</dbReference>
<dbReference type="Pfam" id="PF24598">
    <property type="entry name" value="DOP1_C"/>
    <property type="match status" value="1"/>
</dbReference>
<feature type="domain" description="DOP1-like TPR" evidence="11">
    <location>
        <begin position="1343"/>
        <end position="1696"/>
    </location>
</feature>
<dbReference type="Pfam" id="PF04118">
    <property type="entry name" value="Dopey_N"/>
    <property type="match status" value="1"/>
</dbReference>
<dbReference type="GO" id="GO:0005829">
    <property type="term" value="C:cytosol"/>
    <property type="evidence" value="ECO:0007669"/>
    <property type="project" value="GOC"/>
</dbReference>
<dbReference type="KEGG" id="apln:108733031"/>
<proteinExistence type="inferred from homology"/>
<dbReference type="GeneID" id="108733031"/>
<evidence type="ECO:0000259" key="8">
    <source>
        <dbReference type="Pfam" id="PF04118"/>
    </source>
</evidence>
<feature type="domain" description="DOP1-like middle TPR" evidence="9">
    <location>
        <begin position="328"/>
        <end position="571"/>
    </location>
</feature>
<sequence length="2429" mass="274790">MTTIAMEEYELLKDSKYRMYVVAVDKALKSFEYTSEWPDLISALGKLNKVLQGYTKFPVIPRRIKISKRLAQCMHPALPSGVHLKALETYDIIFKCMGTNRLAHELFIYSAGLFPLLGHAAMTIRPVLLQLYETHFVPLRERLRPALSGFLSGVLPGLETGSDHFDRTNNLLEAVCEGVGPEWFYTCMWQCVRSNSPIRLPAISYVLTHYSRKLTMEDQLYLMGNDIDVMVSGLCAAVQDSSVLVQRSALDLLMACFPIHNTQLLYADMVRLVTSALTSILRRDMSLNRRLYSWLLGSEINVSLLHSEHPLIKKLMELPDSHSHVEAYFELYSYDILTEAVKITLSQSSTEVPIDIKPYRLLTSLLDKPQIGPVILDGILYDIFRALYLSCFNYQKHKNHAIRCVSFNGDISSLKGCEKVLTKKFVTNNCQELVKNANLLFSTLEPYYIWMYLGKLYEEAIGKIKEKKNMLRDRSQVNEIGSGPPSLLEVCALTDFLLDVVHIETFSENTSEILPNLFINVITSMKLYLDALNKLEIMETLQLCTKILKKIQPVTVAQVSKKDTSSSVPNKNEKEPETNFMKPGELESPTVEDEESLNEVSEIKQRLEKSKSDSKINENYSKNELTVDTTSRERSNSNQMLKKKTSPKIDKKSKNKKSKSSSKLYDLKKDGPVTLDNLSVDSKDLTVDVETVSCPSPTKTECKHVTRCLDTYKKFFVKFLHAKVIQDIDVEDYFQSLIQNSEKRTEELEKLLSQCLDLPKDFEPLNPKNILIRTHVSDANLSGELLEGCSDYEQVVSVACNLLSEFSSFPNLPTEKSDPTVIPYWLKALITCACHPEKPSKDIQLVAMSTLLDNFSLTKSQKIVNNSEENTNVLVMGILEINHVIFIEDCTFILEIMSQILWDLLRFSPNQNQLVLCVTLLYQIHNIFDKKCFVENVIGRYLVSDNLTTDFFKRFSILWHLGRDLSLNIPNQNKTRNFDRCILKILDNLENTKKPNLKLLSDTFLTHCLLRNDIARLINPIFTVLLMPSTARISIRYVNFTGTDLHSDSEMQNEETEETINAKKVFAVSNINGNLIYHSTSNKIPKPMKRKSFLFSKANRKAMGMSAINTTASISENEGIITKKNKDFKGSEGISGVDTVVKSNVKLFINPLGSKEIYPDGVDGSYTQIDPNESSQQTSSESLSSGKNGEAFEKGDRDSGFGSHSSYTSNKSISESATKPAENEAEKPLSRTKLPKSHSLDEKIDAEKEQELENGALVHSWSYCLSDSDKFDCELEISTTAEEFFKTSDRAIVTELLNEILDRVCPSETFAEGSAPKTNIKNVDFDLKPKIVEPAGKNLVVFPIHKHLCLYYEPFETSLVIYALNTLKNSLLSNPQLFIQCLATTGLKTLKIDLLNLLARHRKSLFGLGFSGDVPQEHLNFYRGYMFLDVLISVCLYYVRSFFPNLDSVKVTDEDIDENLKIQLISLEILSIVVKHLINIVMENKKGFSSYIADMLIKCKMQKTLLHCLLTSVRSFDEDLTFAEETLLYNKFQLYDTHRNVSEYIEAFQVQTLRLIENLIILEYHVFPVQEASSVQQQQSQQPQKDSSSDSISFKTPVLIPDQQIFLSAILSALRHQNMKNLHENWCNMVTACLPYFRQNLKTISINVIHQICNNIEKISENYNKANDLEGGELCPDYAVTQLNLLTVICHYCLLDSTQLAVQQQQQPKSGTNGNNNLSTTNGPNPGEILTNLVNAFFSPAAADVSRTNKQNSDHYLTARKTTLGHMPRIISSVAKLWQTIVSLEREFNGILGNSKVVKQQLLEFLSPISVHHGSSFLAAVAVAWYERRNPLANIKSVLPEPNAVQSNLVYLISAIRVIPLDNLVQTVTAVIRYPPPTEGLSADICLDVSILELFYCYMRNASATQLSEAWSSLLTLIREGCALSPPSQFLLAALLHELMIKCCPLEERKDQKDLQDVTAKLIECVSQVCGSCLEQTTWLRRNLAVKEQEDDSVSSNGLNSTSPEILTGTNYSVQAQLVLSEILAPILDICFGSSEKDKVNTILTSLMCNIVPYLKTHTLKNMPSFNACSKLLSSLSSYQYTRKAWKKDVFELLLDNNLFQMDTSCLKYWKVIVDNLMTHDNTTFKDLMSRVSMPQSGSLNLFSSREQEYEQKAQLLKRLAFVIFCSEVDQYAKYMADIQEQLTSSLRLNVPGIQAQVFLCFRVILIRMSPIHVTSLWPIIISEMLQVFLQIEQELATDTEEFRTNSSSHIKLLSALDASWATNSSNGLHALGHPHWLRLQLATAKLLDLALLLPAIALPQFQMYRWAFVGDNSAHIVVQNPLDSPTFVPHVTRIANLMDQRFADTQIETLPTKPNELLLTANAVTQLKDLHSFFKTLSLCSNRHRTECNAIIHGDQPFQDRQVDKKVGAIMEKIDRVIENDFLDKIPR</sequence>
<feature type="compositionally biased region" description="Polar residues" evidence="7">
    <location>
        <begin position="617"/>
        <end position="629"/>
    </location>
</feature>
<dbReference type="InterPro" id="IPR056458">
    <property type="entry name" value="TPR_DOP1_M"/>
</dbReference>
<feature type="region of interest" description="Disordered" evidence="7">
    <location>
        <begin position="1705"/>
        <end position="1725"/>
    </location>
</feature>
<dbReference type="InParanoid" id="A0A7F5RLG2"/>
<dbReference type="InterPro" id="IPR056457">
    <property type="entry name" value="DOP1_C"/>
</dbReference>
<name>A0A7F5RLG2_AGRPL</name>
<evidence type="ECO:0000256" key="5">
    <source>
        <dbReference type="ARBA" id="ARBA00023136"/>
    </source>
</evidence>
<reference evidence="13" key="1">
    <citation type="submission" date="2025-08" db="UniProtKB">
        <authorList>
            <consortium name="RefSeq"/>
        </authorList>
    </citation>
    <scope>IDENTIFICATION</scope>
    <source>
        <tissue evidence="13">Entire body</tissue>
    </source>
</reference>
<dbReference type="GO" id="GO:0006895">
    <property type="term" value="P:Golgi to endosome transport"/>
    <property type="evidence" value="ECO:0007669"/>
    <property type="project" value="InterPro"/>
</dbReference>
<keyword evidence="2" id="KW-0813">Transport</keyword>
<evidence type="ECO:0000259" key="9">
    <source>
        <dbReference type="Pfam" id="PF24597"/>
    </source>
</evidence>
<dbReference type="GO" id="GO:0005768">
    <property type="term" value="C:endosome"/>
    <property type="evidence" value="ECO:0007669"/>
    <property type="project" value="TreeGrafter"/>
</dbReference>
<organism evidence="12 13">
    <name type="scientific">Agrilus planipennis</name>
    <name type="common">Emerald ash borer</name>
    <name type="synonym">Agrilus marcopoli</name>
    <dbReference type="NCBI Taxonomy" id="224129"/>
    <lineage>
        <taxon>Eukaryota</taxon>
        <taxon>Metazoa</taxon>
        <taxon>Ecdysozoa</taxon>
        <taxon>Arthropoda</taxon>
        <taxon>Hexapoda</taxon>
        <taxon>Insecta</taxon>
        <taxon>Pterygota</taxon>
        <taxon>Neoptera</taxon>
        <taxon>Endopterygota</taxon>
        <taxon>Coleoptera</taxon>
        <taxon>Polyphaga</taxon>
        <taxon>Elateriformia</taxon>
        <taxon>Buprestoidea</taxon>
        <taxon>Buprestidae</taxon>
        <taxon>Agrilinae</taxon>
        <taxon>Agrilus</taxon>
    </lineage>
</organism>